<evidence type="ECO:0000313" key="3">
    <source>
        <dbReference type="Proteomes" id="UP001165083"/>
    </source>
</evidence>
<reference evidence="2" key="1">
    <citation type="submission" date="2023-04" db="EMBL/GenBank/DDBJ databases">
        <title>Phytophthora lilii NBRC 32176.</title>
        <authorList>
            <person name="Ichikawa N."/>
            <person name="Sato H."/>
            <person name="Tonouchi N."/>
        </authorList>
    </citation>
    <scope>NUCLEOTIDE SEQUENCE</scope>
    <source>
        <strain evidence="2">NBRC 32176</strain>
    </source>
</reference>
<evidence type="ECO:0000256" key="1">
    <source>
        <dbReference type="SAM" id="MobiDB-lite"/>
    </source>
</evidence>
<feature type="compositionally biased region" description="Basic and acidic residues" evidence="1">
    <location>
        <begin position="29"/>
        <end position="38"/>
    </location>
</feature>
<protein>
    <submittedName>
        <fullName evidence="2">Unnamed protein product</fullName>
    </submittedName>
</protein>
<keyword evidence="3" id="KW-1185">Reference proteome</keyword>
<feature type="region of interest" description="Disordered" evidence="1">
    <location>
        <begin position="1"/>
        <end position="38"/>
    </location>
</feature>
<organism evidence="2 3">
    <name type="scientific">Phytophthora lilii</name>
    <dbReference type="NCBI Taxonomy" id="2077276"/>
    <lineage>
        <taxon>Eukaryota</taxon>
        <taxon>Sar</taxon>
        <taxon>Stramenopiles</taxon>
        <taxon>Oomycota</taxon>
        <taxon>Peronosporomycetes</taxon>
        <taxon>Peronosporales</taxon>
        <taxon>Peronosporaceae</taxon>
        <taxon>Phytophthora</taxon>
    </lineage>
</organism>
<comment type="caution">
    <text evidence="2">The sequence shown here is derived from an EMBL/GenBank/DDBJ whole genome shotgun (WGS) entry which is preliminary data.</text>
</comment>
<proteinExistence type="predicted"/>
<dbReference type="AlphaFoldDB" id="A0A9W6TME0"/>
<accession>A0A9W6TME0</accession>
<name>A0A9W6TME0_9STRA</name>
<sequence>MAAKTATSSGIADNEDVQPGGGELYSSTDVDRVGLSEASPREIVEATKRLPLLSTRTISPPAILKSRTCARGISQTEVSLVTVCKTLFMRVTSSR</sequence>
<evidence type="ECO:0000313" key="2">
    <source>
        <dbReference type="EMBL" id="GMF16194.1"/>
    </source>
</evidence>
<dbReference type="EMBL" id="BSXW01000244">
    <property type="protein sequence ID" value="GMF16194.1"/>
    <property type="molecule type" value="Genomic_DNA"/>
</dbReference>
<feature type="compositionally biased region" description="Polar residues" evidence="1">
    <location>
        <begin position="1"/>
        <end position="11"/>
    </location>
</feature>
<gene>
    <name evidence="2" type="ORF">Plil01_000572300</name>
</gene>
<dbReference type="Proteomes" id="UP001165083">
    <property type="component" value="Unassembled WGS sequence"/>
</dbReference>